<dbReference type="Proteomes" id="UP000434052">
    <property type="component" value="Unassembled WGS sequence"/>
</dbReference>
<evidence type="ECO:0000259" key="10">
    <source>
        <dbReference type="PROSITE" id="PS50893"/>
    </source>
</evidence>
<organism evidence="11 12">
    <name type="scientific">Oceanidesulfovibrio marinus</name>
    <dbReference type="NCBI Taxonomy" id="370038"/>
    <lineage>
        <taxon>Bacteria</taxon>
        <taxon>Pseudomonadati</taxon>
        <taxon>Thermodesulfobacteriota</taxon>
        <taxon>Desulfovibrionia</taxon>
        <taxon>Desulfovibrionales</taxon>
        <taxon>Desulfovibrionaceae</taxon>
        <taxon>Oceanidesulfovibrio</taxon>
    </lineage>
</organism>
<dbReference type="PANTHER" id="PTHR43297">
    <property type="entry name" value="OLIGOPEPTIDE TRANSPORT ATP-BINDING PROTEIN APPD"/>
    <property type="match status" value="1"/>
</dbReference>
<evidence type="ECO:0000256" key="8">
    <source>
        <dbReference type="ARBA" id="ARBA00022967"/>
    </source>
</evidence>
<name>A0A6P1ZBP2_9BACT</name>
<gene>
    <name evidence="11" type="ORF">DQK91_18655</name>
</gene>
<evidence type="ECO:0000256" key="3">
    <source>
        <dbReference type="ARBA" id="ARBA00022448"/>
    </source>
</evidence>
<dbReference type="GO" id="GO:0015833">
    <property type="term" value="P:peptide transport"/>
    <property type="evidence" value="ECO:0007669"/>
    <property type="project" value="InterPro"/>
</dbReference>
<dbReference type="CDD" id="cd03257">
    <property type="entry name" value="ABC_NikE_OppD_transporters"/>
    <property type="match status" value="1"/>
</dbReference>
<dbReference type="PANTHER" id="PTHR43297:SF14">
    <property type="entry name" value="ATPASE AAA-TYPE CORE DOMAIN-CONTAINING PROTEIN"/>
    <property type="match status" value="1"/>
</dbReference>
<comment type="subcellular location">
    <subcellularLocation>
        <location evidence="1">Cell inner membrane</location>
        <topology evidence="1">Peripheral membrane protein</topology>
    </subcellularLocation>
</comment>
<keyword evidence="7 11" id="KW-0067">ATP-binding</keyword>
<dbReference type="Pfam" id="PF00005">
    <property type="entry name" value="ABC_tran"/>
    <property type="match status" value="1"/>
</dbReference>
<evidence type="ECO:0000256" key="1">
    <source>
        <dbReference type="ARBA" id="ARBA00004417"/>
    </source>
</evidence>
<evidence type="ECO:0000256" key="9">
    <source>
        <dbReference type="ARBA" id="ARBA00023136"/>
    </source>
</evidence>
<dbReference type="AlphaFoldDB" id="A0A6P1ZBP2"/>
<evidence type="ECO:0000256" key="2">
    <source>
        <dbReference type="ARBA" id="ARBA00005417"/>
    </source>
</evidence>
<dbReference type="SUPFAM" id="SSF52540">
    <property type="entry name" value="P-loop containing nucleoside triphosphate hydrolases"/>
    <property type="match status" value="1"/>
</dbReference>
<dbReference type="OrthoDB" id="9809450at2"/>
<protein>
    <submittedName>
        <fullName evidence="11">Peptide ABC transporter ATP-binding protein</fullName>
    </submittedName>
</protein>
<dbReference type="EMBL" id="QMIF01000016">
    <property type="protein sequence ID" value="TVM31417.1"/>
    <property type="molecule type" value="Genomic_DNA"/>
</dbReference>
<evidence type="ECO:0000313" key="11">
    <source>
        <dbReference type="EMBL" id="TVM31417.1"/>
    </source>
</evidence>
<comment type="caution">
    <text evidence="11">The sequence shown here is derived from an EMBL/GenBank/DDBJ whole genome shotgun (WGS) entry which is preliminary data.</text>
</comment>
<evidence type="ECO:0000313" key="12">
    <source>
        <dbReference type="Proteomes" id="UP000434052"/>
    </source>
</evidence>
<dbReference type="SMART" id="SM00382">
    <property type="entry name" value="AAA"/>
    <property type="match status" value="1"/>
</dbReference>
<evidence type="ECO:0000256" key="7">
    <source>
        <dbReference type="ARBA" id="ARBA00022840"/>
    </source>
</evidence>
<dbReference type="InterPro" id="IPR017871">
    <property type="entry name" value="ABC_transporter-like_CS"/>
</dbReference>
<dbReference type="InterPro" id="IPR003593">
    <property type="entry name" value="AAA+_ATPase"/>
</dbReference>
<proteinExistence type="inferred from homology"/>
<keyword evidence="8" id="KW-1278">Translocase</keyword>
<sequence length="317" mass="34514">MSEPASKTNGDLLRVRELTVQFPSPAGVVRAVDGVSLRLRQGERTCLVGESGCGKTILALALLRLLPPGTRLSGQVLFQGVDVLRLSEKAMRRVRRQGMGMIFEQPSAYLNPLFPAGWQVAEAVRLSRGGSRSAAKRRALRLLDMVRIPEAGKRYHLFPHQFSGGMRQRVMIAMALAKDPRLLVADEPTTALDPTVRLGILSLLRECLDETGAACLCITHDWDAARSLCDTAAVMYAGQILETGPADRVLRTPRHPYAQALRQAMDGRTPRPIPGQAPALTDLPEGCRFQPRCVYSGGACATVLPPLNGGVRCHNHQ</sequence>
<dbReference type="GO" id="GO:0005524">
    <property type="term" value="F:ATP binding"/>
    <property type="evidence" value="ECO:0007669"/>
    <property type="project" value="UniProtKB-KW"/>
</dbReference>
<dbReference type="InterPro" id="IPR013563">
    <property type="entry name" value="Oligopep_ABC_C"/>
</dbReference>
<dbReference type="FunFam" id="3.40.50.300:FF:000016">
    <property type="entry name" value="Oligopeptide ABC transporter ATP-binding component"/>
    <property type="match status" value="1"/>
</dbReference>
<evidence type="ECO:0000256" key="6">
    <source>
        <dbReference type="ARBA" id="ARBA00022741"/>
    </source>
</evidence>
<keyword evidence="6" id="KW-0547">Nucleotide-binding</keyword>
<comment type="similarity">
    <text evidence="2">Belongs to the ABC transporter superfamily.</text>
</comment>
<evidence type="ECO:0000256" key="5">
    <source>
        <dbReference type="ARBA" id="ARBA00022519"/>
    </source>
</evidence>
<dbReference type="NCBIfam" id="TIGR01727">
    <property type="entry name" value="oligo_HPY"/>
    <property type="match status" value="1"/>
</dbReference>
<dbReference type="InterPro" id="IPR027417">
    <property type="entry name" value="P-loop_NTPase"/>
</dbReference>
<dbReference type="Gene3D" id="3.40.50.300">
    <property type="entry name" value="P-loop containing nucleotide triphosphate hydrolases"/>
    <property type="match status" value="1"/>
</dbReference>
<dbReference type="RefSeq" id="WP_144306917.1">
    <property type="nucleotide sequence ID" value="NZ_QMIF01000016.1"/>
</dbReference>
<dbReference type="GO" id="GO:0005886">
    <property type="term" value="C:plasma membrane"/>
    <property type="evidence" value="ECO:0007669"/>
    <property type="project" value="UniProtKB-SubCell"/>
</dbReference>
<keyword evidence="5" id="KW-0997">Cell inner membrane</keyword>
<keyword evidence="4" id="KW-1003">Cell membrane</keyword>
<dbReference type="PROSITE" id="PS50893">
    <property type="entry name" value="ABC_TRANSPORTER_2"/>
    <property type="match status" value="1"/>
</dbReference>
<dbReference type="InterPro" id="IPR050388">
    <property type="entry name" value="ABC_Ni/Peptide_Import"/>
</dbReference>
<feature type="domain" description="ABC transporter" evidence="10">
    <location>
        <begin position="13"/>
        <end position="262"/>
    </location>
</feature>
<reference evidence="11 12" key="1">
    <citation type="submission" date="2018-06" db="EMBL/GenBank/DDBJ databases">
        <title>Complete genome of Desulfovibrio marinus P48SEP.</title>
        <authorList>
            <person name="Crispim J.S."/>
            <person name="Vidigal P.M.P."/>
            <person name="Silva L.C.F."/>
            <person name="Araujo L.C."/>
            <person name="Laguardia C.N."/>
            <person name="Dias R.S."/>
            <person name="Sousa M.P."/>
            <person name="Paula S.O."/>
            <person name="Silva C."/>
        </authorList>
    </citation>
    <scope>NUCLEOTIDE SEQUENCE [LARGE SCALE GENOMIC DNA]</scope>
    <source>
        <strain evidence="11 12">P48SEP</strain>
    </source>
</reference>
<accession>A0A6P1ZBP2</accession>
<evidence type="ECO:0000256" key="4">
    <source>
        <dbReference type="ARBA" id="ARBA00022475"/>
    </source>
</evidence>
<keyword evidence="3" id="KW-0813">Transport</keyword>
<dbReference type="InterPro" id="IPR003439">
    <property type="entry name" value="ABC_transporter-like_ATP-bd"/>
</dbReference>
<dbReference type="Pfam" id="PF08352">
    <property type="entry name" value="oligo_HPY"/>
    <property type="match status" value="1"/>
</dbReference>
<dbReference type="PROSITE" id="PS00211">
    <property type="entry name" value="ABC_TRANSPORTER_1"/>
    <property type="match status" value="1"/>
</dbReference>
<dbReference type="GO" id="GO:0016887">
    <property type="term" value="F:ATP hydrolysis activity"/>
    <property type="evidence" value="ECO:0007669"/>
    <property type="project" value="InterPro"/>
</dbReference>
<keyword evidence="9" id="KW-0472">Membrane</keyword>